<dbReference type="InterPro" id="IPR001926">
    <property type="entry name" value="TrpB-like_PALP"/>
</dbReference>
<feature type="domain" description="Tryptophan synthase beta chain-like PALP" evidence="8">
    <location>
        <begin position="18"/>
        <end position="302"/>
    </location>
</feature>
<dbReference type="PANTHER" id="PTHR43050">
    <property type="entry name" value="SERINE / THREONINE RACEMASE FAMILY MEMBER"/>
    <property type="match status" value="1"/>
</dbReference>
<keyword evidence="9" id="KW-0456">Lyase</keyword>
<dbReference type="SUPFAM" id="SSF53686">
    <property type="entry name" value="Tryptophan synthase beta subunit-like PLP-dependent enzymes"/>
    <property type="match status" value="1"/>
</dbReference>
<comment type="cofactor">
    <cofactor evidence="3">
        <name>Mn(2+)</name>
        <dbReference type="ChEBI" id="CHEBI:29035"/>
    </cofactor>
</comment>
<evidence type="ECO:0000256" key="6">
    <source>
        <dbReference type="ARBA" id="ARBA00022842"/>
    </source>
</evidence>
<dbReference type="GO" id="GO:0004794">
    <property type="term" value="F:threonine deaminase activity"/>
    <property type="evidence" value="ECO:0007669"/>
    <property type="project" value="UniProtKB-EC"/>
</dbReference>
<comment type="cofactor">
    <cofactor evidence="4">
        <name>Mg(2+)</name>
        <dbReference type="ChEBI" id="CHEBI:18420"/>
    </cofactor>
</comment>
<comment type="cofactor">
    <cofactor evidence="1">
        <name>Ca(2+)</name>
        <dbReference type="ChEBI" id="CHEBI:29108"/>
    </cofactor>
</comment>
<comment type="caution">
    <text evidence="9">The sequence shown here is derived from an EMBL/GenBank/DDBJ whole genome shotgun (WGS) entry which is preliminary data.</text>
</comment>
<evidence type="ECO:0000256" key="1">
    <source>
        <dbReference type="ARBA" id="ARBA00001913"/>
    </source>
</evidence>
<keyword evidence="7" id="KW-0663">Pyridoxal phosphate</keyword>
<dbReference type="PROSITE" id="PS00165">
    <property type="entry name" value="DEHYDRATASE_SER_THR"/>
    <property type="match status" value="1"/>
</dbReference>
<evidence type="ECO:0000313" key="9">
    <source>
        <dbReference type="EMBL" id="MBM7631414.1"/>
    </source>
</evidence>
<dbReference type="InterPro" id="IPR036052">
    <property type="entry name" value="TrpB-like_PALP_sf"/>
</dbReference>
<dbReference type="InterPro" id="IPR000634">
    <property type="entry name" value="Ser/Thr_deHydtase_PyrdxlP-BS"/>
</dbReference>
<keyword evidence="10" id="KW-1185">Reference proteome</keyword>
<protein>
    <submittedName>
        <fullName evidence="9">Threonine dehydratase</fullName>
        <ecNumber evidence="9">4.3.1.19</ecNumber>
    </submittedName>
</protein>
<dbReference type="PIRSF" id="PIRSF006278">
    <property type="entry name" value="ACCD_DCysDesulf"/>
    <property type="match status" value="1"/>
</dbReference>
<organism evidence="9 10">
    <name type="scientific">Geomicrobium sediminis</name>
    <dbReference type="NCBI Taxonomy" id="1347788"/>
    <lineage>
        <taxon>Bacteria</taxon>
        <taxon>Bacillati</taxon>
        <taxon>Bacillota</taxon>
        <taxon>Bacilli</taxon>
        <taxon>Bacillales</taxon>
        <taxon>Geomicrobium</taxon>
    </lineage>
</organism>
<dbReference type="CDD" id="cd01562">
    <property type="entry name" value="Thr-dehyd"/>
    <property type="match status" value="1"/>
</dbReference>
<evidence type="ECO:0000259" key="8">
    <source>
        <dbReference type="Pfam" id="PF00291"/>
    </source>
</evidence>
<dbReference type="PANTHER" id="PTHR43050:SF1">
    <property type="entry name" value="SERINE RACEMASE"/>
    <property type="match status" value="1"/>
</dbReference>
<comment type="cofactor">
    <cofactor evidence="2">
        <name>pyridoxal 5'-phosphate</name>
        <dbReference type="ChEBI" id="CHEBI:597326"/>
    </cofactor>
</comment>
<dbReference type="RefSeq" id="WP_204695550.1">
    <property type="nucleotide sequence ID" value="NZ_JAFBEC010000001.1"/>
</dbReference>
<evidence type="ECO:0000256" key="7">
    <source>
        <dbReference type="ARBA" id="ARBA00022898"/>
    </source>
</evidence>
<evidence type="ECO:0000313" key="10">
    <source>
        <dbReference type="Proteomes" id="UP000741863"/>
    </source>
</evidence>
<accession>A0ABS2P7M1</accession>
<proteinExistence type="inferred from homology"/>
<evidence type="ECO:0000256" key="3">
    <source>
        <dbReference type="ARBA" id="ARBA00001936"/>
    </source>
</evidence>
<evidence type="ECO:0000256" key="4">
    <source>
        <dbReference type="ARBA" id="ARBA00001946"/>
    </source>
</evidence>
<dbReference type="EC" id="4.3.1.19" evidence="9"/>
<dbReference type="Proteomes" id="UP000741863">
    <property type="component" value="Unassembled WGS sequence"/>
</dbReference>
<dbReference type="EMBL" id="JAFBEC010000001">
    <property type="protein sequence ID" value="MBM7631414.1"/>
    <property type="molecule type" value="Genomic_DNA"/>
</dbReference>
<keyword evidence="6" id="KW-0460">Magnesium</keyword>
<dbReference type="InterPro" id="IPR027278">
    <property type="entry name" value="ACCD_DCysDesulf"/>
</dbReference>
<dbReference type="Pfam" id="PF00291">
    <property type="entry name" value="PALP"/>
    <property type="match status" value="1"/>
</dbReference>
<comment type="similarity">
    <text evidence="5">Belongs to the ACC deaminase/D-cysteine desulfhydrase family.</text>
</comment>
<dbReference type="Gene3D" id="3.40.50.1100">
    <property type="match status" value="2"/>
</dbReference>
<reference evidence="9 10" key="1">
    <citation type="submission" date="2021-01" db="EMBL/GenBank/DDBJ databases">
        <title>Genomic Encyclopedia of Type Strains, Phase IV (KMG-IV): sequencing the most valuable type-strain genomes for metagenomic binning, comparative biology and taxonomic classification.</title>
        <authorList>
            <person name="Goeker M."/>
        </authorList>
    </citation>
    <scope>NUCLEOTIDE SEQUENCE [LARGE SCALE GENOMIC DNA]</scope>
    <source>
        <strain evidence="9 10">DSM 25540</strain>
    </source>
</reference>
<name>A0ABS2P7M1_9BACL</name>
<evidence type="ECO:0000256" key="5">
    <source>
        <dbReference type="ARBA" id="ARBA00008639"/>
    </source>
</evidence>
<gene>
    <name evidence="9" type="ORF">JOD17_000505</name>
</gene>
<sequence length="315" mass="33717">MITIKALNEARVRLHNTVHVTPVLTSRTLDEQTGASVYIKSEHLQKTGSFKIRGATNCVMIAKDQGARHLVAASSGNHGQAVAFVARELGIPATIVIPENANAAKEEAIRNYGAEVVHVGTTSSERLQYAEQLVEQLNATFIPPYDDEAVMAGQGTVGLEILSQVHDPEVVIVPIGGGGLISGISTAIKHINPKIKVIGVEPENASDTLKSRKAGQRITIDRADTIADGLRASTPGEMTFPIIEEHVDDIITVSEEEIREAFVFYLSRMKQVVEPSGSVTLAALRSGKVTHHGGNVVVVASGGNLDLRAIKRFVE</sequence>
<evidence type="ECO:0000256" key="2">
    <source>
        <dbReference type="ARBA" id="ARBA00001933"/>
    </source>
</evidence>